<dbReference type="CDD" id="cd16936">
    <property type="entry name" value="HATPase_RsbW-like"/>
    <property type="match status" value="1"/>
</dbReference>
<dbReference type="InterPro" id="IPR003594">
    <property type="entry name" value="HATPase_dom"/>
</dbReference>
<evidence type="ECO:0000313" key="3">
    <source>
        <dbReference type="EMBL" id="TDV57883.1"/>
    </source>
</evidence>
<name>A0A4R7W569_9PSEU</name>
<reference evidence="3 4" key="1">
    <citation type="submission" date="2019-03" db="EMBL/GenBank/DDBJ databases">
        <title>Genomic Encyclopedia of Archaeal and Bacterial Type Strains, Phase II (KMG-II): from individual species to whole genera.</title>
        <authorList>
            <person name="Goeker M."/>
        </authorList>
    </citation>
    <scope>NUCLEOTIDE SEQUENCE [LARGE SCALE GENOMIC DNA]</scope>
    <source>
        <strain evidence="3 4">DSM 45499</strain>
    </source>
</reference>
<dbReference type="Pfam" id="PF13581">
    <property type="entry name" value="HATPase_c_2"/>
    <property type="match status" value="1"/>
</dbReference>
<keyword evidence="1" id="KW-0418">Kinase</keyword>
<dbReference type="GO" id="GO:0004674">
    <property type="term" value="F:protein serine/threonine kinase activity"/>
    <property type="evidence" value="ECO:0007669"/>
    <property type="project" value="UniProtKB-KW"/>
</dbReference>
<feature type="domain" description="Histidine kinase/HSP90-like ATPase" evidence="2">
    <location>
        <begin position="30"/>
        <end position="146"/>
    </location>
</feature>
<keyword evidence="1" id="KW-0723">Serine/threonine-protein kinase</keyword>
<dbReference type="PANTHER" id="PTHR35526:SF3">
    <property type="entry name" value="ANTI-SIGMA-F FACTOR RSBW"/>
    <property type="match status" value="1"/>
</dbReference>
<dbReference type="RefSeq" id="WP_243866201.1">
    <property type="nucleotide sequence ID" value="NZ_SOCP01000001.1"/>
</dbReference>
<dbReference type="SUPFAM" id="SSF55874">
    <property type="entry name" value="ATPase domain of HSP90 chaperone/DNA topoisomerase II/histidine kinase"/>
    <property type="match status" value="1"/>
</dbReference>
<sequence length="153" mass="16488">MDEGDLRGARASGGGLGHRTVPDLWLPGIPAVVGRLTGVRQRLVRWGTQAGLSEEQVDDVGLATYEAMANVVDHAYPDGTGEFDLHAASERDLVTVTVTDHGRWKPHATTPGPMSLRGRGLMIMEKLSSRFELTPRVGGTTVCMSWSLPLLGR</sequence>
<protein>
    <submittedName>
        <fullName evidence="3">Anti-sigma regulatory factor (Ser/Thr protein kinase)</fullName>
    </submittedName>
</protein>
<keyword evidence="1" id="KW-0808">Transferase</keyword>
<dbReference type="AlphaFoldDB" id="A0A4R7W569"/>
<dbReference type="EMBL" id="SOCP01000001">
    <property type="protein sequence ID" value="TDV57883.1"/>
    <property type="molecule type" value="Genomic_DNA"/>
</dbReference>
<dbReference type="InterPro" id="IPR050267">
    <property type="entry name" value="Anti-sigma-factor_SerPK"/>
</dbReference>
<organism evidence="3 4">
    <name type="scientific">Actinophytocola oryzae</name>
    <dbReference type="NCBI Taxonomy" id="502181"/>
    <lineage>
        <taxon>Bacteria</taxon>
        <taxon>Bacillati</taxon>
        <taxon>Actinomycetota</taxon>
        <taxon>Actinomycetes</taxon>
        <taxon>Pseudonocardiales</taxon>
        <taxon>Pseudonocardiaceae</taxon>
    </lineage>
</organism>
<dbReference type="InterPro" id="IPR036890">
    <property type="entry name" value="HATPase_C_sf"/>
</dbReference>
<evidence type="ECO:0000313" key="4">
    <source>
        <dbReference type="Proteomes" id="UP000294927"/>
    </source>
</evidence>
<accession>A0A4R7W569</accession>
<dbReference type="Proteomes" id="UP000294927">
    <property type="component" value="Unassembled WGS sequence"/>
</dbReference>
<proteinExistence type="predicted"/>
<gene>
    <name evidence="3" type="ORF">CLV71_101757</name>
</gene>
<comment type="caution">
    <text evidence="3">The sequence shown here is derived from an EMBL/GenBank/DDBJ whole genome shotgun (WGS) entry which is preliminary data.</text>
</comment>
<evidence type="ECO:0000256" key="1">
    <source>
        <dbReference type="ARBA" id="ARBA00022527"/>
    </source>
</evidence>
<evidence type="ECO:0000259" key="2">
    <source>
        <dbReference type="Pfam" id="PF13581"/>
    </source>
</evidence>
<dbReference type="Gene3D" id="3.30.565.10">
    <property type="entry name" value="Histidine kinase-like ATPase, C-terminal domain"/>
    <property type="match status" value="1"/>
</dbReference>
<dbReference type="PANTHER" id="PTHR35526">
    <property type="entry name" value="ANTI-SIGMA-F FACTOR RSBW-RELATED"/>
    <property type="match status" value="1"/>
</dbReference>
<keyword evidence="4" id="KW-1185">Reference proteome</keyword>